<accession>A0A7D2LFT8</accession>
<dbReference type="Proteomes" id="UP000509570">
    <property type="component" value="Segment"/>
</dbReference>
<proteinExistence type="predicted"/>
<name>A0A7D2LFT8_9CAUD</name>
<reference evidence="1 2" key="1">
    <citation type="submission" date="2020-01" db="EMBL/GenBank/DDBJ databases">
        <authorList>
            <person name="Zhang W."/>
            <person name="Zhang R."/>
            <person name="Hu Y."/>
            <person name="Liu Y."/>
            <person name="Lin W."/>
            <person name="Wang L."/>
            <person name="Li J."/>
            <person name="An X."/>
            <person name="Song L."/>
            <person name="Fan H."/>
            <person name="Shi T."/>
            <person name="Liu H."/>
            <person name="Tong Y."/>
        </authorList>
    </citation>
    <scope>NUCLEOTIDE SEQUENCE [LARGE SCALE GENOMIC DNA]</scope>
</reference>
<protein>
    <submittedName>
        <fullName evidence="1">Uncharacterized protein</fullName>
    </submittedName>
</protein>
<dbReference type="KEGG" id="vg:77953616"/>
<keyword evidence="2" id="KW-1185">Reference proteome</keyword>
<evidence type="ECO:0000313" key="1">
    <source>
        <dbReference type="EMBL" id="QIQ60777.1"/>
    </source>
</evidence>
<dbReference type="EMBL" id="MN937349">
    <property type="protein sequence ID" value="QIQ60777.1"/>
    <property type="molecule type" value="Genomic_DNA"/>
</dbReference>
<evidence type="ECO:0000313" key="2">
    <source>
        <dbReference type="Proteomes" id="UP000509570"/>
    </source>
</evidence>
<dbReference type="GeneID" id="77953616"/>
<organism evidence="1 2">
    <name type="scientific">Stenotrophomonas phage vB_SmaS_BUCT548</name>
    <dbReference type="NCBI Taxonomy" id="2712941"/>
    <lineage>
        <taxon>Viruses</taxon>
        <taxon>Duplodnaviria</taxon>
        <taxon>Heunggongvirae</taxon>
        <taxon>Uroviricota</taxon>
        <taxon>Caudoviricetes</taxon>
        <taxon>Beaumontvirinae</taxon>
        <taxon>Bixiavirus</taxon>
        <taxon>Bixiavirus BUCT548</taxon>
    </lineage>
</organism>
<dbReference type="RefSeq" id="YP_010677242.1">
    <property type="nucleotide sequence ID" value="NC_071019.1"/>
</dbReference>
<sequence>MSRFIEIKGRMQADFPTDEDFLPDLIQSLRDEYPYCHSNAKLTDGGTCWQVTVIHKKPVPLKEIVVANIRGHVQGWFHASTGTNGR</sequence>